<dbReference type="VEuPathDB" id="PlasmoDB:PRELSG_1300100"/>
<reference evidence="1 2" key="1">
    <citation type="submission" date="2015-04" db="EMBL/GenBank/DDBJ databases">
        <authorList>
            <consortium name="Pathogen Informatics"/>
        </authorList>
    </citation>
    <scope>NUCLEOTIDE SEQUENCE [LARGE SCALE GENOMIC DNA]</scope>
    <source>
        <strain evidence="1 2">SGS1</strain>
    </source>
</reference>
<dbReference type="InterPro" id="IPR036469">
    <property type="entry name" value="Pfg27_sf"/>
</dbReference>
<dbReference type="Proteomes" id="UP000220158">
    <property type="component" value="Chromosome 13"/>
</dbReference>
<dbReference type="KEGG" id="prel:PRELSG_1300100"/>
<keyword evidence="2" id="KW-1185">Reference proteome</keyword>
<dbReference type="RefSeq" id="XP_028535650.1">
    <property type="nucleotide sequence ID" value="XM_028678510.1"/>
</dbReference>
<protein>
    <submittedName>
        <fullName evidence="1">Uncharacterized protein</fullName>
    </submittedName>
</protein>
<name>A0A1J1HCJ4_PLARL</name>
<dbReference type="SUPFAM" id="SSF89162">
    <property type="entry name" value="Gametocyte protein Pfg27"/>
    <property type="match status" value="1"/>
</dbReference>
<dbReference type="AlphaFoldDB" id="A0A1J1HCJ4"/>
<evidence type="ECO:0000313" key="1">
    <source>
        <dbReference type="EMBL" id="CRH03643.1"/>
    </source>
</evidence>
<gene>
    <name evidence="1" type="ORF">PRELSG_1300100</name>
</gene>
<evidence type="ECO:0000313" key="2">
    <source>
        <dbReference type="Proteomes" id="UP000220158"/>
    </source>
</evidence>
<dbReference type="EMBL" id="LN835308">
    <property type="protein sequence ID" value="CRH03643.1"/>
    <property type="molecule type" value="Genomic_DNA"/>
</dbReference>
<dbReference type="Gene3D" id="1.10.3030.10">
    <property type="entry name" value="Gametocyte protein Pfg27"/>
    <property type="match status" value="1"/>
</dbReference>
<proteinExistence type="predicted"/>
<dbReference type="GeneID" id="39737934"/>
<organism evidence="1 2">
    <name type="scientific">Plasmodium relictum</name>
    <dbReference type="NCBI Taxonomy" id="85471"/>
    <lineage>
        <taxon>Eukaryota</taxon>
        <taxon>Sar</taxon>
        <taxon>Alveolata</taxon>
        <taxon>Apicomplexa</taxon>
        <taxon>Aconoidasida</taxon>
        <taxon>Haemosporida</taxon>
        <taxon>Plasmodiidae</taxon>
        <taxon>Plasmodium</taxon>
        <taxon>Plasmodium (Haemamoeba)</taxon>
    </lineage>
</organism>
<sequence>MKIFKILYFISVLLVINLSTFWHDINLFVTLENVIQHKYIPILWNKKERNLAEGGLEDSSSSNIRTHQRPDLLDEEILLKISECSELEYMSTKEIVYLITDNNKNPEEIINNIGLIQSSILGKLQQENIELTHSVLWNMSLRIAQRLGEIFRSGPLQREEVQAKLRVYIVEPITVSHIIENSFSSSDLLNIKCTIYNLGTIRNEIAKRISTKKISLSNFLLNNMMYRISMFFNDIFDMHGLLQ</sequence>
<accession>A0A1J1HCJ4</accession>